<dbReference type="PANTHER" id="PTHR37165">
    <property type="entry name" value="PEPTIDASE U56 FAMILY"/>
    <property type="match status" value="1"/>
</dbReference>
<name>A0ABZ2Y9U8_9BACT</name>
<dbReference type="RefSeq" id="WP_369017524.1">
    <property type="nucleotide sequence ID" value="NZ_CP121689.1"/>
</dbReference>
<evidence type="ECO:0000313" key="5">
    <source>
        <dbReference type="Proteomes" id="UP001461341"/>
    </source>
</evidence>
<keyword evidence="3" id="KW-1284">Encapsulin nanocompartment</keyword>
<dbReference type="Pfam" id="PF04454">
    <property type="entry name" value="Linocin_M18"/>
    <property type="match status" value="1"/>
</dbReference>
<proteinExistence type="inferred from homology"/>
<evidence type="ECO:0000256" key="2">
    <source>
        <dbReference type="ARBA" id="ARBA00033743"/>
    </source>
</evidence>
<dbReference type="InterPro" id="IPR051429">
    <property type="entry name" value="Encapsulin_nc"/>
</dbReference>
<sequence length="260" mass="28527">MGDYLFQKDVPLQEATWQKLEEVMIQTARSLLVGRRILPVEGPYGLGLSAVPLEENLQEGVRLVKTVGIPSFSEVFSLSKRMLAAFEENGVYLNLRPLQDAVSVCARKEDSLIFQGISGIPGLLRAEGSKKSPLSAWNETGEAVEDVIKAINALEKQGIPGPYLLVLAPERFNLLFRRYPSGNQLEIEHMRLLCEAGVLKSPVIEEGGILLGRGGKVGRIILAQDMQIGFIGPTEDSLEFYVSEALLPLVEIPEAICVLK</sequence>
<dbReference type="PANTHER" id="PTHR37165:SF1">
    <property type="entry name" value="TYPE 1 ENCAPSULIN SHELL PROTEIN"/>
    <property type="match status" value="1"/>
</dbReference>
<keyword evidence="5" id="KW-1185">Reference proteome</keyword>
<dbReference type="EMBL" id="CP121689">
    <property type="protein sequence ID" value="WZL75377.1"/>
    <property type="molecule type" value="Genomic_DNA"/>
</dbReference>
<reference evidence="4 5" key="1">
    <citation type="submission" date="2023-03" db="EMBL/GenBank/DDBJ databases">
        <title>Novel Species.</title>
        <authorList>
            <person name="Ma S."/>
        </authorList>
    </citation>
    <scope>NUCLEOTIDE SEQUENCE [LARGE SCALE GENOMIC DNA]</scope>
    <source>
        <strain evidence="4 5">B11</strain>
    </source>
</reference>
<comment type="similarity">
    <text evidence="2">Belongs to the encapsulin family. Family 1 subfamily.</text>
</comment>
<comment type="subcellular location">
    <subcellularLocation>
        <location evidence="1">Encapsulin nanocompartment</location>
    </subcellularLocation>
</comment>
<gene>
    <name evidence="4" type="ORF">QBE54_07205</name>
</gene>
<dbReference type="Gene3D" id="3.30.2400.30">
    <property type="match status" value="1"/>
</dbReference>
<dbReference type="Gene3D" id="3.30.2320.10">
    <property type="entry name" value="hypothetical protein PF0899 domain"/>
    <property type="match status" value="1"/>
</dbReference>
<dbReference type="PIRSF" id="PIRSF019254">
    <property type="entry name" value="CFP29"/>
    <property type="match status" value="1"/>
</dbReference>
<protein>
    <submittedName>
        <fullName evidence="4">Family 1 encapsulin nanocompartment shell protein</fullName>
    </submittedName>
</protein>
<dbReference type="InterPro" id="IPR007544">
    <property type="entry name" value="ENCAP"/>
</dbReference>
<accession>A0ABZ2Y9U8</accession>
<organism evidence="4 5">
    <name type="scientific">Thermatribacter velox</name>
    <dbReference type="NCBI Taxonomy" id="3039681"/>
    <lineage>
        <taxon>Bacteria</taxon>
        <taxon>Pseudomonadati</taxon>
        <taxon>Atribacterota</taxon>
        <taxon>Atribacteria</taxon>
        <taxon>Atribacterales</taxon>
        <taxon>Thermatribacteraceae</taxon>
        <taxon>Thermatribacter</taxon>
    </lineage>
</organism>
<evidence type="ECO:0000256" key="3">
    <source>
        <dbReference type="ARBA" id="ARBA00033787"/>
    </source>
</evidence>
<evidence type="ECO:0000313" key="4">
    <source>
        <dbReference type="EMBL" id="WZL75377.1"/>
    </source>
</evidence>
<dbReference type="Proteomes" id="UP001461341">
    <property type="component" value="Chromosome"/>
</dbReference>
<dbReference type="NCBIfam" id="NF041155">
    <property type="entry name" value="encap_f1"/>
    <property type="match status" value="1"/>
</dbReference>
<evidence type="ECO:0000256" key="1">
    <source>
        <dbReference type="ARBA" id="ARBA00033738"/>
    </source>
</evidence>